<organism evidence="5 6">
    <name type="scientific">Ascidiaceihabitans donghaensis</name>
    <dbReference type="NCBI Taxonomy" id="1510460"/>
    <lineage>
        <taxon>Bacteria</taxon>
        <taxon>Pseudomonadati</taxon>
        <taxon>Pseudomonadota</taxon>
        <taxon>Alphaproteobacteria</taxon>
        <taxon>Rhodobacterales</taxon>
        <taxon>Paracoccaceae</taxon>
        <taxon>Ascidiaceihabitans</taxon>
    </lineage>
</organism>
<keyword evidence="2" id="KW-0238">DNA-binding</keyword>
<accession>A0A2R8BH21</accession>
<dbReference type="Proteomes" id="UP000244880">
    <property type="component" value="Unassembled WGS sequence"/>
</dbReference>
<dbReference type="InterPro" id="IPR018060">
    <property type="entry name" value="HTH_AraC"/>
</dbReference>
<dbReference type="InterPro" id="IPR002818">
    <property type="entry name" value="DJ-1/PfpI"/>
</dbReference>
<keyword evidence="1" id="KW-0805">Transcription regulation</keyword>
<protein>
    <submittedName>
        <fullName evidence="5">HTH-type transcriptional regulator CdhR</fullName>
    </submittedName>
</protein>
<evidence type="ECO:0000256" key="1">
    <source>
        <dbReference type="ARBA" id="ARBA00023015"/>
    </source>
</evidence>
<dbReference type="PROSITE" id="PS01124">
    <property type="entry name" value="HTH_ARAC_FAMILY_2"/>
    <property type="match status" value="1"/>
</dbReference>
<dbReference type="AlphaFoldDB" id="A0A2R8BH21"/>
<evidence type="ECO:0000256" key="2">
    <source>
        <dbReference type="ARBA" id="ARBA00023125"/>
    </source>
</evidence>
<evidence type="ECO:0000313" key="6">
    <source>
        <dbReference type="Proteomes" id="UP000244880"/>
    </source>
</evidence>
<dbReference type="InterPro" id="IPR009057">
    <property type="entry name" value="Homeodomain-like_sf"/>
</dbReference>
<dbReference type="PROSITE" id="PS00041">
    <property type="entry name" value="HTH_ARAC_FAMILY_1"/>
    <property type="match status" value="1"/>
</dbReference>
<feature type="domain" description="HTH araC/xylS-type" evidence="4">
    <location>
        <begin position="241"/>
        <end position="339"/>
    </location>
</feature>
<dbReference type="GO" id="GO:0003700">
    <property type="term" value="F:DNA-binding transcription factor activity"/>
    <property type="evidence" value="ECO:0007669"/>
    <property type="project" value="InterPro"/>
</dbReference>
<dbReference type="Gene3D" id="1.10.10.60">
    <property type="entry name" value="Homeodomain-like"/>
    <property type="match status" value="1"/>
</dbReference>
<dbReference type="Pfam" id="PF01965">
    <property type="entry name" value="DJ-1_PfpI"/>
    <property type="match status" value="1"/>
</dbReference>
<dbReference type="EMBL" id="OMOR01000001">
    <property type="protein sequence ID" value="SPH22304.1"/>
    <property type="molecule type" value="Genomic_DNA"/>
</dbReference>
<keyword evidence="6" id="KW-1185">Reference proteome</keyword>
<evidence type="ECO:0000313" key="5">
    <source>
        <dbReference type="EMBL" id="SPH22304.1"/>
    </source>
</evidence>
<proteinExistence type="predicted"/>
<gene>
    <name evidence="5" type="primary">cdhR_5</name>
    <name evidence="5" type="ORF">ASD8599_03048</name>
</gene>
<dbReference type="SUPFAM" id="SSF46689">
    <property type="entry name" value="Homeodomain-like"/>
    <property type="match status" value="2"/>
</dbReference>
<dbReference type="InterPro" id="IPR018062">
    <property type="entry name" value="HTH_AraC-typ_CS"/>
</dbReference>
<dbReference type="Gene3D" id="3.40.50.880">
    <property type="match status" value="1"/>
</dbReference>
<dbReference type="InterPro" id="IPR052158">
    <property type="entry name" value="INH-QAR"/>
</dbReference>
<evidence type="ECO:0000259" key="4">
    <source>
        <dbReference type="PROSITE" id="PS01124"/>
    </source>
</evidence>
<evidence type="ECO:0000256" key="3">
    <source>
        <dbReference type="ARBA" id="ARBA00023163"/>
    </source>
</evidence>
<reference evidence="5 6" key="1">
    <citation type="submission" date="2018-03" db="EMBL/GenBank/DDBJ databases">
        <authorList>
            <person name="Keele B.F."/>
        </authorList>
    </citation>
    <scope>NUCLEOTIDE SEQUENCE [LARGE SCALE GENOMIC DNA]</scope>
    <source>
        <strain evidence="5 6">CECT 8599</strain>
    </source>
</reference>
<sequence length="346" mass="37625">MHPFLAFPPSLVWVSINNLSKSEIFLPLSAKITQATVLVLDQCNTLSFAAAVDPMRAANRQAGRTLFEWTFATPTDAAITLTSGLSVQAAPVARVQRCDVLIVVAGFEVEAQATPALCASLARLGTTARSVIGIDGGPWVMAKSGLLDGLSATTHWEDLEEFSRHFPDVHTVNARYQIAEARMTSAGAAPTIDMMLAFIETEHGAALAGKVAASFVLDHQPDPRRPQWRRPLGRFGSRVTTRAHEMMENNLDQPLSLTQIAKSSGVSTRVLQSHFRTHLRTTAQAHYLALRLTEAQRLVTQSHMSLHEIGLATGFASQSSFARAYRRAHGASARAQRKAGLPRDQI</sequence>
<dbReference type="Pfam" id="PF12833">
    <property type="entry name" value="HTH_18"/>
    <property type="match status" value="1"/>
</dbReference>
<name>A0A2R8BH21_9RHOB</name>
<dbReference type="SUPFAM" id="SSF52317">
    <property type="entry name" value="Class I glutamine amidotransferase-like"/>
    <property type="match status" value="1"/>
</dbReference>
<dbReference type="PANTHER" id="PTHR43130">
    <property type="entry name" value="ARAC-FAMILY TRANSCRIPTIONAL REGULATOR"/>
    <property type="match status" value="1"/>
</dbReference>
<dbReference type="GO" id="GO:0043565">
    <property type="term" value="F:sequence-specific DNA binding"/>
    <property type="evidence" value="ECO:0007669"/>
    <property type="project" value="InterPro"/>
</dbReference>
<dbReference type="SMART" id="SM00342">
    <property type="entry name" value="HTH_ARAC"/>
    <property type="match status" value="1"/>
</dbReference>
<dbReference type="PANTHER" id="PTHR43130:SF3">
    <property type="entry name" value="HTH-TYPE TRANSCRIPTIONAL REGULATOR RV1931C"/>
    <property type="match status" value="1"/>
</dbReference>
<dbReference type="CDD" id="cd03136">
    <property type="entry name" value="GATase1_AraC_ArgR_like"/>
    <property type="match status" value="1"/>
</dbReference>
<keyword evidence="3" id="KW-0804">Transcription</keyword>
<dbReference type="InterPro" id="IPR029062">
    <property type="entry name" value="Class_I_gatase-like"/>
</dbReference>